<dbReference type="EMBL" id="GBRH01172790">
    <property type="protein sequence ID" value="JAE25106.1"/>
    <property type="molecule type" value="Transcribed_RNA"/>
</dbReference>
<sequence>MLAAAIAMVYLMLALSVLDLYIFQCCFPFQVASP</sequence>
<name>A0A0A9GRH6_ARUDO</name>
<protein>
    <submittedName>
        <fullName evidence="1">Uncharacterized protein</fullName>
    </submittedName>
</protein>
<proteinExistence type="predicted"/>
<evidence type="ECO:0000313" key="1">
    <source>
        <dbReference type="EMBL" id="JAE25106.1"/>
    </source>
</evidence>
<accession>A0A0A9GRH6</accession>
<organism evidence="1">
    <name type="scientific">Arundo donax</name>
    <name type="common">Giant reed</name>
    <name type="synonym">Donax arundinaceus</name>
    <dbReference type="NCBI Taxonomy" id="35708"/>
    <lineage>
        <taxon>Eukaryota</taxon>
        <taxon>Viridiplantae</taxon>
        <taxon>Streptophyta</taxon>
        <taxon>Embryophyta</taxon>
        <taxon>Tracheophyta</taxon>
        <taxon>Spermatophyta</taxon>
        <taxon>Magnoliopsida</taxon>
        <taxon>Liliopsida</taxon>
        <taxon>Poales</taxon>
        <taxon>Poaceae</taxon>
        <taxon>PACMAD clade</taxon>
        <taxon>Arundinoideae</taxon>
        <taxon>Arundineae</taxon>
        <taxon>Arundo</taxon>
    </lineage>
</organism>
<reference evidence="1" key="2">
    <citation type="journal article" date="2015" name="Data Brief">
        <title>Shoot transcriptome of the giant reed, Arundo donax.</title>
        <authorList>
            <person name="Barrero R.A."/>
            <person name="Guerrero F.D."/>
            <person name="Moolhuijzen P."/>
            <person name="Goolsby J.A."/>
            <person name="Tidwell J."/>
            <person name="Bellgard S.E."/>
            <person name="Bellgard M.I."/>
        </authorList>
    </citation>
    <scope>NUCLEOTIDE SEQUENCE</scope>
    <source>
        <tissue evidence="1">Shoot tissue taken approximately 20 cm above the soil surface</tissue>
    </source>
</reference>
<dbReference type="AlphaFoldDB" id="A0A0A9GRH6"/>
<reference evidence="1" key="1">
    <citation type="submission" date="2014-09" db="EMBL/GenBank/DDBJ databases">
        <authorList>
            <person name="Magalhaes I.L.F."/>
            <person name="Oliveira U."/>
            <person name="Santos F.R."/>
            <person name="Vidigal T.H.D.A."/>
            <person name="Brescovit A.D."/>
            <person name="Santos A.J."/>
        </authorList>
    </citation>
    <scope>NUCLEOTIDE SEQUENCE</scope>
    <source>
        <tissue evidence="1">Shoot tissue taken approximately 20 cm above the soil surface</tissue>
    </source>
</reference>